<evidence type="ECO:0000256" key="2">
    <source>
        <dbReference type="ARBA" id="ARBA00023134"/>
    </source>
</evidence>
<dbReference type="AlphaFoldDB" id="X1PGL6"/>
<dbReference type="GO" id="GO:0005525">
    <property type="term" value="F:GTP binding"/>
    <property type="evidence" value="ECO:0007669"/>
    <property type="project" value="UniProtKB-KW"/>
</dbReference>
<comment type="caution">
    <text evidence="3">The sequence shown here is derived from an EMBL/GenBank/DDBJ whole genome shotgun (WGS) entry which is preliminary data.</text>
</comment>
<protein>
    <recommendedName>
        <fullName evidence="4">Cell division protein FtsZ C-terminal domain-containing protein</fullName>
    </recommendedName>
</protein>
<evidence type="ECO:0000313" key="3">
    <source>
        <dbReference type="EMBL" id="GAI30029.1"/>
    </source>
</evidence>
<dbReference type="EMBL" id="BARV01016702">
    <property type="protein sequence ID" value="GAI30029.1"/>
    <property type="molecule type" value="Genomic_DNA"/>
</dbReference>
<dbReference type="InterPro" id="IPR008280">
    <property type="entry name" value="Tub_FtsZ_C"/>
</dbReference>
<proteinExistence type="predicted"/>
<reference evidence="3" key="1">
    <citation type="journal article" date="2014" name="Front. Microbiol.">
        <title>High frequency of phylogenetically diverse reductive dehalogenase-homologous genes in deep subseafloor sedimentary metagenomes.</title>
        <authorList>
            <person name="Kawai M."/>
            <person name="Futagami T."/>
            <person name="Toyoda A."/>
            <person name="Takaki Y."/>
            <person name="Nishi S."/>
            <person name="Hori S."/>
            <person name="Arai W."/>
            <person name="Tsubouchi T."/>
            <person name="Morono Y."/>
            <person name="Uchiyama I."/>
            <person name="Ito T."/>
            <person name="Fujiyama A."/>
            <person name="Inagaki F."/>
            <person name="Takami H."/>
        </authorList>
    </citation>
    <scope>NUCLEOTIDE SEQUENCE</scope>
    <source>
        <strain evidence="3">Expedition CK06-06</strain>
    </source>
</reference>
<evidence type="ECO:0000256" key="1">
    <source>
        <dbReference type="ARBA" id="ARBA00022741"/>
    </source>
</evidence>
<accession>X1PGL6</accession>
<feature type="non-terminal residue" evidence="3">
    <location>
        <position position="1"/>
    </location>
</feature>
<dbReference type="SUPFAM" id="SSF55307">
    <property type="entry name" value="Tubulin C-terminal domain-like"/>
    <property type="match status" value="1"/>
</dbReference>
<organism evidence="3">
    <name type="scientific">marine sediment metagenome</name>
    <dbReference type="NCBI Taxonomy" id="412755"/>
    <lineage>
        <taxon>unclassified sequences</taxon>
        <taxon>metagenomes</taxon>
        <taxon>ecological metagenomes</taxon>
    </lineage>
</organism>
<evidence type="ECO:0008006" key="4">
    <source>
        <dbReference type="Google" id="ProtNLM"/>
    </source>
</evidence>
<sequence>FIKKLADTKTKIIFGVSEDTTLEKGEIKVILIATGIR</sequence>
<dbReference type="InterPro" id="IPR037103">
    <property type="entry name" value="Tubulin/FtsZ-like_C"/>
</dbReference>
<gene>
    <name evidence="3" type="ORF">S06H3_28596</name>
</gene>
<name>X1PGL6_9ZZZZ</name>
<keyword evidence="1" id="KW-0547">Nucleotide-binding</keyword>
<keyword evidence="2" id="KW-0342">GTP-binding</keyword>
<dbReference type="Gene3D" id="3.30.1330.20">
    <property type="entry name" value="Tubulin/FtsZ, C-terminal domain"/>
    <property type="match status" value="1"/>
</dbReference>